<dbReference type="SUPFAM" id="SSF52058">
    <property type="entry name" value="L domain-like"/>
    <property type="match status" value="1"/>
</dbReference>
<feature type="region of interest" description="Disordered" evidence="2">
    <location>
        <begin position="507"/>
        <end position="527"/>
    </location>
</feature>
<sequence length="1838" mass="199300">MFQSAFLLFPVSCPFLTSCLLPCVGILNDLVMDPVDSEPILHSIACQEAIIAQHGLQLRDVMETLQSLSAQMGPQEAVMVLPPQPTVPPLLPTREPCIPHPERYLCDLGKCKGFLISSCALPCACHITFQSFCFLPVPDLLLDPVYLSSSSSPACLAPYAPAFPHTTSIQDKKQHTQGSPRTEFGNHWIKGQDQCLHWITGSKLAVQWMVQRHQYTHENGEADEEDEVFVGPVGHKEKCISVGLENHLTKGSSGSSGPFLSIELGSWSPLTGEKFEQIIQEAHLLAREIGKNGGDEPAAGKALARAAAAPAPAPGETTELFAEDSGAKLSTLGQPPGPSLSPIKRETFCVQDSPLKQLPPAIQQRLLKAGGLNSPSAAQVTARNCSQASQPKAALRGKVALSCGRGLLPSRPAVPGVNQRSKVRLPPPDRTRLPPPDKGGAGRSRSHMNRPLSSAGSSEDLLSDASIDSLNTSLPERRVLPGPRKMGQPPTMKPVPLLGVQIADRRMNTSSSSSSVSSLNSSLSVSPLGKGTFNTSLSTGASSGKFKGPGGVCRLPSSGVATSLKPRASSVNSRAPEAARAGKLVPSAQVKRPAEPLAGPTKSNPAKKRDSTPLNHTPIKRPTQRAGSVPGISAVTAAKGNNPKPKPKSFVAPTPMSLAKGPRRSGVPSPDTSRIMKPKKTLSASNTESALQKVGIQAPECLQTPTAGGKSVSALPRRSSALPTPVNRRMSGIPTMTPKSMRPGQAAERPGLPVSARKISQGSPIQLKVIQQPTDSGPETFPREDGSYEATLQPCSLAFCLEDESGDVLSTVPASGTPEHRSKHTEGRPAGHSSKDHDIADHDTENRDTPESSTESQKPPESSIETQKTPESSLESQSTPESSLASQKTPESRLESQKTPESSLESQSTPESSLASQKTPETSLETQKTSEISLESQKTSETNLETQKTAKSCTESQKTLKSCTENRNTPDSSKENEKPPKSSIQKQVQRPLNDAQKTPENKEVLLVDAPVPVLRPVERLLIDLSNTPNLIKTAPLKPTGGQLIDLSSPLITWSPIDKKENTVDSPPLINLVGFPHAPTALQPVPANISAIETSQASEEEDEGNPKEGRNLTDISLLHSYVHLQKLEVPHNKINDLSCVSHMPYLLFLDASHNDISQFFGFHPPKNLKEVDFSYNQISEMKVLSAYSSLCKLNLDHNLFREIRGLEMCSSLTHLSLAHNRIYQLKGLDKLPLRELCLRGNHIRKVENIEKIWTLQTVDLSSNKIQSLSGLQNLHLLGSLNLQSNMISNIKEAKHIHDLPLLRELNLLRNPVQDEADYRLAVVFLLQQLSILDQLEIIAEEKVSAVNKYDPPAEVTAARDHMMHLVYQLRQPQVIFDSTLPSLNTPYPMLVLSGPQACGKRELTHRLCRDFSQFFAYGICHTTRSPYFGEEDGSDYHYISEEQFQDMIRAGKFIQTIEYAGQWYGLSREAIEDVAREGLACCVHMELEGVHSLKNTYFEPRYILLVPTDREGYDKRLRGRAIYTRAQIDSALSRIDAYVRLNREHPGYFDNVIICDDTVEAYRTLCLVVREYLGLEELREGDGTRAMPENTFTGESLRDARVQGSQELGTGLTEQSDLSRNLYSKVRQRLAPPKSPAEVASLQKRQQLAREALCGKSPGAYTQHSNRVTLTAPGSIGLQAGQDPAPPSPIPPEPSENSSLQESHSSSAVSSPRDSMEGFEKGAGPDLAGVEHDLDSQRGEVLGPSHLSCSPNLLSLVAGLTLLDRVRSSAIREDLGVEPLLLRIEESVEVGRSSDHMDSGSAPQTASEPASVRPGSNAKPILPPIPSGRKTTTPNLAQS</sequence>
<dbReference type="SUPFAM" id="SSF52540">
    <property type="entry name" value="P-loop containing nucleoside triphosphate hydrolases"/>
    <property type="match status" value="1"/>
</dbReference>
<feature type="compositionally biased region" description="Pro residues" evidence="2">
    <location>
        <begin position="1683"/>
        <end position="1693"/>
    </location>
</feature>
<dbReference type="InterPro" id="IPR032768">
    <property type="entry name" value="GTSE1_N"/>
</dbReference>
<dbReference type="GO" id="GO:0005829">
    <property type="term" value="C:cytosol"/>
    <property type="evidence" value="ECO:0007669"/>
    <property type="project" value="TreeGrafter"/>
</dbReference>
<feature type="region of interest" description="Disordered" evidence="2">
    <location>
        <begin position="1673"/>
        <end position="1730"/>
    </location>
</feature>
<dbReference type="PANTHER" id="PTHR23117:SF18">
    <property type="entry name" value="LEUCINE-RICH REPEAT AND GUANYLATE KINASE DOMAIN-CONTAINING PROTEIN"/>
    <property type="match status" value="1"/>
</dbReference>
<feature type="region of interest" description="Disordered" evidence="2">
    <location>
        <begin position="808"/>
        <end position="1003"/>
    </location>
</feature>
<keyword evidence="1" id="KW-0808">Transferase</keyword>
<dbReference type="Pfam" id="PF00625">
    <property type="entry name" value="Guanylate_kin"/>
    <property type="match status" value="1"/>
</dbReference>
<feature type="compositionally biased region" description="Polar residues" evidence="2">
    <location>
        <begin position="851"/>
        <end position="867"/>
    </location>
</feature>
<dbReference type="EMBL" id="JAINUF010000002">
    <property type="protein sequence ID" value="KAJ8374172.1"/>
    <property type="molecule type" value="Genomic_DNA"/>
</dbReference>
<dbReference type="PANTHER" id="PTHR23117">
    <property type="entry name" value="GUANYLATE KINASE-RELATED"/>
    <property type="match status" value="1"/>
</dbReference>
<dbReference type="InterPro" id="IPR008145">
    <property type="entry name" value="GK/Ca_channel_bsu"/>
</dbReference>
<dbReference type="Gene3D" id="3.80.10.10">
    <property type="entry name" value="Ribonuclease Inhibitor"/>
    <property type="match status" value="2"/>
</dbReference>
<comment type="caution">
    <text evidence="5">The sequence shown here is derived from an EMBL/GenBank/DDBJ whole genome shotgun (WGS) entry which is preliminary data.</text>
</comment>
<proteinExistence type="predicted"/>
<feature type="compositionally biased region" description="Low complexity" evidence="2">
    <location>
        <begin position="899"/>
        <end position="914"/>
    </location>
</feature>
<feature type="compositionally biased region" description="Low complexity" evidence="2">
    <location>
        <begin position="510"/>
        <end position="526"/>
    </location>
</feature>
<dbReference type="Gene3D" id="3.40.50.300">
    <property type="entry name" value="P-loop containing nucleotide triphosphate hydrolases"/>
    <property type="match status" value="1"/>
</dbReference>
<feature type="compositionally biased region" description="Basic and acidic residues" evidence="2">
    <location>
        <begin position="818"/>
        <end position="850"/>
    </location>
</feature>
<dbReference type="InterPro" id="IPR001611">
    <property type="entry name" value="Leu-rich_rpt"/>
</dbReference>
<feature type="compositionally biased region" description="Low complexity" evidence="2">
    <location>
        <begin position="869"/>
        <end position="884"/>
    </location>
</feature>
<feature type="compositionally biased region" description="Polar residues" evidence="2">
    <location>
        <begin position="758"/>
        <end position="777"/>
    </location>
</feature>
<dbReference type="FunFam" id="3.40.50.300:FF:000828">
    <property type="entry name" value="leucine-rich repeat and guanylate kinase domain-containing protein-like"/>
    <property type="match status" value="1"/>
</dbReference>
<dbReference type="InterPro" id="IPR032675">
    <property type="entry name" value="LRR_dom_sf"/>
</dbReference>
<feature type="domain" description="Guanylate kinase-like" evidence="4">
    <location>
        <begin position="1386"/>
        <end position="1569"/>
    </location>
</feature>
<dbReference type="GO" id="GO:0004385">
    <property type="term" value="F:GMP kinase activity"/>
    <property type="evidence" value="ECO:0007669"/>
    <property type="project" value="TreeGrafter"/>
</dbReference>
<feature type="region of interest" description="Disordered" evidence="2">
    <location>
        <begin position="1788"/>
        <end position="1838"/>
    </location>
</feature>
<dbReference type="Proteomes" id="UP001152622">
    <property type="component" value="Chromosome 2"/>
</dbReference>
<dbReference type="Pfam" id="PF14580">
    <property type="entry name" value="LRR_9"/>
    <property type="match status" value="1"/>
</dbReference>
<dbReference type="Pfam" id="PF15259">
    <property type="entry name" value="GTSE1_N"/>
    <property type="match status" value="1"/>
</dbReference>
<feature type="compositionally biased region" description="Polar residues" evidence="2">
    <location>
        <begin position="915"/>
        <end position="971"/>
    </location>
</feature>
<dbReference type="PROSITE" id="PS50052">
    <property type="entry name" value="GUANYLATE_KINASE_2"/>
    <property type="match status" value="1"/>
</dbReference>
<reference evidence="5" key="1">
    <citation type="journal article" date="2023" name="Science">
        <title>Genome structures resolve the early diversification of teleost fishes.</title>
        <authorList>
            <person name="Parey E."/>
            <person name="Louis A."/>
            <person name="Montfort J."/>
            <person name="Bouchez O."/>
            <person name="Roques C."/>
            <person name="Iampietro C."/>
            <person name="Lluch J."/>
            <person name="Castinel A."/>
            <person name="Donnadieu C."/>
            <person name="Desvignes T."/>
            <person name="Floi Bucao C."/>
            <person name="Jouanno E."/>
            <person name="Wen M."/>
            <person name="Mejri S."/>
            <person name="Dirks R."/>
            <person name="Jansen H."/>
            <person name="Henkel C."/>
            <person name="Chen W.J."/>
            <person name="Zahm M."/>
            <person name="Cabau C."/>
            <person name="Klopp C."/>
            <person name="Thompson A.W."/>
            <person name="Robinson-Rechavi M."/>
            <person name="Braasch I."/>
            <person name="Lecointre G."/>
            <person name="Bobe J."/>
            <person name="Postlethwait J.H."/>
            <person name="Berthelot C."/>
            <person name="Roest Crollius H."/>
            <person name="Guiguen Y."/>
        </authorList>
    </citation>
    <scope>NUCLEOTIDE SEQUENCE</scope>
    <source>
        <strain evidence="5">WJC10195</strain>
    </source>
</reference>
<keyword evidence="3" id="KW-0732">Signal</keyword>
<evidence type="ECO:0000256" key="3">
    <source>
        <dbReference type="SAM" id="SignalP"/>
    </source>
</evidence>
<dbReference type="SMART" id="SM00365">
    <property type="entry name" value="LRR_SD22"/>
    <property type="match status" value="5"/>
</dbReference>
<evidence type="ECO:0000313" key="6">
    <source>
        <dbReference type="Proteomes" id="UP001152622"/>
    </source>
</evidence>
<dbReference type="PROSITE" id="PS51450">
    <property type="entry name" value="LRR"/>
    <property type="match status" value="4"/>
</dbReference>
<feature type="compositionally biased region" description="Polar residues" evidence="2">
    <location>
        <begin position="1828"/>
        <end position="1838"/>
    </location>
</feature>
<feature type="region of interest" description="Disordered" evidence="2">
    <location>
        <begin position="557"/>
        <end position="684"/>
    </location>
</feature>
<dbReference type="OrthoDB" id="6334211at2759"/>
<accession>A0A9Q1G3B0</accession>
<evidence type="ECO:0000256" key="2">
    <source>
        <dbReference type="SAM" id="MobiDB-lite"/>
    </source>
</evidence>
<gene>
    <name evidence="5" type="ORF">SKAU_G00047520</name>
</gene>
<feature type="region of interest" description="Disordered" evidence="2">
    <location>
        <begin position="705"/>
        <end position="789"/>
    </location>
</feature>
<evidence type="ECO:0000313" key="5">
    <source>
        <dbReference type="EMBL" id="KAJ8374172.1"/>
    </source>
</evidence>
<keyword evidence="6" id="KW-1185">Reference proteome</keyword>
<evidence type="ECO:0000259" key="4">
    <source>
        <dbReference type="PROSITE" id="PS50052"/>
    </source>
</evidence>
<feature type="compositionally biased region" description="Low complexity" evidence="2">
    <location>
        <begin position="1694"/>
        <end position="1712"/>
    </location>
</feature>
<feature type="compositionally biased region" description="Polar residues" evidence="2">
    <location>
        <begin position="984"/>
        <end position="996"/>
    </location>
</feature>
<dbReference type="InterPro" id="IPR027417">
    <property type="entry name" value="P-loop_NTPase"/>
</dbReference>
<organism evidence="5 6">
    <name type="scientific">Synaphobranchus kaupii</name>
    <name type="common">Kaup's arrowtooth eel</name>
    <dbReference type="NCBI Taxonomy" id="118154"/>
    <lineage>
        <taxon>Eukaryota</taxon>
        <taxon>Metazoa</taxon>
        <taxon>Chordata</taxon>
        <taxon>Craniata</taxon>
        <taxon>Vertebrata</taxon>
        <taxon>Euteleostomi</taxon>
        <taxon>Actinopterygii</taxon>
        <taxon>Neopterygii</taxon>
        <taxon>Teleostei</taxon>
        <taxon>Anguilliformes</taxon>
        <taxon>Synaphobranchidae</taxon>
        <taxon>Synaphobranchus</taxon>
    </lineage>
</organism>
<feature type="region of interest" description="Disordered" evidence="2">
    <location>
        <begin position="407"/>
        <end position="495"/>
    </location>
</feature>
<dbReference type="InterPro" id="IPR008144">
    <property type="entry name" value="Guanylate_kin-like_dom"/>
</dbReference>
<evidence type="ECO:0000256" key="1">
    <source>
        <dbReference type="ARBA" id="ARBA00022679"/>
    </source>
</evidence>
<dbReference type="CDD" id="cd00071">
    <property type="entry name" value="GMPK"/>
    <property type="match status" value="1"/>
</dbReference>
<feature type="chain" id="PRO_5040145937" description="Guanylate kinase-like domain-containing protein" evidence="3">
    <location>
        <begin position="20"/>
        <end position="1838"/>
    </location>
</feature>
<protein>
    <recommendedName>
        <fullName evidence="4">Guanylate kinase-like domain-containing protein</fullName>
    </recommendedName>
</protein>
<feature type="signal peptide" evidence="3">
    <location>
        <begin position="1"/>
        <end position="19"/>
    </location>
</feature>
<name>A0A9Q1G3B0_SYNKA</name>
<dbReference type="SMART" id="SM00072">
    <property type="entry name" value="GuKc"/>
    <property type="match status" value="1"/>
</dbReference>